<dbReference type="EMBL" id="MW464172">
    <property type="protein sequence ID" value="QXE50707.1"/>
    <property type="molecule type" value="Genomic_DNA"/>
</dbReference>
<dbReference type="EMBL" id="MW273354">
    <property type="protein sequence ID" value="QPO16381.1"/>
    <property type="molecule type" value="Genomic_DNA"/>
</dbReference>
<reference evidence="12" key="7">
    <citation type="submission" date="2021-01" db="EMBL/GenBank/DDBJ databases">
        <authorList>
            <person name="Fusianto C.K."/>
            <person name="Hick P.M."/>
            <person name="Murwantoko M."/>
            <person name="Herlambang A."/>
            <person name="Whittington R.J."/>
            <person name="Becker J.A."/>
        </authorList>
    </citation>
    <scope>NUCLEOTIDE SEQUENCE</scope>
    <source>
        <strain evidence="13">Bali/ Hybrid-grouper/2016/SVC-18-072</strain>
        <strain evidence="12">Bali/Hybrid-grouper/2016/SVC-18-009</strain>
    </source>
</reference>
<sequence length="110" mass="12940">MECSICLTLISQSDDKRYGLVNTCNHPFCYICLCTWARSCGSLTGGERTCPVCRVPFNIVVPSTRWPKTVLDKRRIIHNYRAWCGKKQCRFDPLCYNEYCVYRHTYNIVW</sequence>
<evidence type="ECO:0000313" key="15">
    <source>
        <dbReference type="Proteomes" id="UP000595028"/>
    </source>
</evidence>
<evidence type="ECO:0000313" key="17">
    <source>
        <dbReference type="Proteomes" id="UP000596428"/>
    </source>
</evidence>
<dbReference type="PANTHER" id="PTHR11224">
    <property type="entry name" value="MAKORIN-RELATED"/>
    <property type="match status" value="1"/>
</dbReference>
<feature type="domain" description="RING-type" evidence="6">
    <location>
        <begin position="3"/>
        <end position="54"/>
    </location>
</feature>
<evidence type="ECO:0000313" key="13">
    <source>
        <dbReference type="EMBL" id="QXE50829.1"/>
    </source>
</evidence>
<dbReference type="InterPro" id="IPR045072">
    <property type="entry name" value="MKRN-like"/>
</dbReference>
<dbReference type="GO" id="GO:0000209">
    <property type="term" value="P:protein polyubiquitination"/>
    <property type="evidence" value="ECO:0007669"/>
    <property type="project" value="InterPro"/>
</dbReference>
<dbReference type="Proteomes" id="UP000594914">
    <property type="component" value="Genome"/>
</dbReference>
<accession>A0A140G0I8</accession>
<dbReference type="Proteomes" id="UP000596309">
    <property type="component" value="Segment"/>
</dbReference>
<evidence type="ECO:0000313" key="9">
    <source>
        <dbReference type="EMBL" id="QPO16381.1"/>
    </source>
</evidence>
<keyword evidence="1" id="KW-0808">Transferase</keyword>
<proteinExistence type="predicted"/>
<dbReference type="PROSITE" id="PS00518">
    <property type="entry name" value="ZF_RING_1"/>
    <property type="match status" value="1"/>
</dbReference>
<dbReference type="Gene3D" id="3.30.40.10">
    <property type="entry name" value="Zinc/RING finger domain, C3HC4 (zinc finger)"/>
    <property type="match status" value="1"/>
</dbReference>
<dbReference type="Proteomes" id="UP000595028">
    <property type="component" value="Segment"/>
</dbReference>
<evidence type="ECO:0000256" key="4">
    <source>
        <dbReference type="ARBA" id="ARBA00022833"/>
    </source>
</evidence>
<keyword evidence="4" id="KW-0862">Zinc</keyword>
<dbReference type="PANTHER" id="PTHR11224:SF10">
    <property type="entry name" value="IP09428P-RELATED"/>
    <property type="match status" value="1"/>
</dbReference>
<dbReference type="RefSeq" id="NP_612234.1">
    <property type="nucleotide sequence ID" value="NC_003494.1"/>
</dbReference>
<dbReference type="KEGG" id="vg:935370"/>
<dbReference type="GO" id="GO:0008270">
    <property type="term" value="F:zinc ion binding"/>
    <property type="evidence" value="ECO:0007669"/>
    <property type="project" value="UniProtKB-KW"/>
</dbReference>
<dbReference type="InterPro" id="IPR017907">
    <property type="entry name" value="Znf_RING_CS"/>
</dbReference>
<evidence type="ECO:0000313" key="14">
    <source>
        <dbReference type="Proteomes" id="UP000152407"/>
    </source>
</evidence>
<dbReference type="GO" id="GO:0016874">
    <property type="term" value="F:ligase activity"/>
    <property type="evidence" value="ECO:0007669"/>
    <property type="project" value="UniProtKB-KW"/>
</dbReference>
<evidence type="ECO:0000259" key="6">
    <source>
        <dbReference type="PROSITE" id="PS50089"/>
    </source>
</evidence>
<dbReference type="EMBL" id="KT781098">
    <property type="protein sequence ID" value="AMM04421.1"/>
    <property type="molecule type" value="Genomic_DNA"/>
</dbReference>
<evidence type="ECO:0000313" key="8">
    <source>
        <dbReference type="EMBL" id="QPO16261.1"/>
    </source>
</evidence>
<evidence type="ECO:0000256" key="1">
    <source>
        <dbReference type="ARBA" id="ARBA00022679"/>
    </source>
</evidence>
<evidence type="ECO:0000256" key="3">
    <source>
        <dbReference type="ARBA" id="ARBA00022771"/>
    </source>
</evidence>
<organism evidence="7 14">
    <name type="scientific">Infectious spleen and kidney necrosis virus</name>
    <name type="common">ISKNV</name>
    <dbReference type="NCBI Taxonomy" id="180170"/>
    <lineage>
        <taxon>Viruses</taxon>
        <taxon>Varidnaviria</taxon>
        <taxon>Bamfordvirae</taxon>
        <taxon>Nucleocytoviricota</taxon>
        <taxon>Megaviricetes</taxon>
        <taxon>Pimascovirales</taxon>
        <taxon>Pimascovirales incertae sedis</taxon>
        <taxon>Iridoviridae</taxon>
        <taxon>Alphairidovirinae</taxon>
        <taxon>Megalocytivirus</taxon>
        <taxon>Megalocytivirus pagrus1</taxon>
    </lineage>
</organism>
<evidence type="ECO:0000313" key="11">
    <source>
        <dbReference type="EMBL" id="QQZ00684.1"/>
    </source>
</evidence>
<reference evidence="12" key="6">
    <citation type="journal article" date="2021" name="Aquac Rep">
        <title>Outbreak investigation attributes Infectious spleen and kidney necrosis virus as a necessary cause of a mortality epidemic in farmed grouper (Epinephelus spp.) in Bali, Indonesia.</title>
        <authorList>
            <person name="Fusianto C."/>
            <person name="Hick P.M."/>
            <person name="Murwantoko"/>
            <person name="Herlambang A."/>
            <person name="Whittington R.J."/>
            <person name="Becker J.A."/>
        </authorList>
    </citation>
    <scope>NUCLEOTIDE SEQUENCE</scope>
    <source>
        <strain evidence="13">Bali/ Hybrid-grouper/2016/SVC-18-072</strain>
        <strain evidence="12">Bali/Hybrid-grouper/2016/SVC-18-009</strain>
    </source>
</reference>
<dbReference type="OrthoDB" id="16963at10239"/>
<organismHost>
    <name type="scientific">Siniperca chuatsi</name>
    <name type="common">Mandarin fish</name>
    <dbReference type="NCBI Taxonomy" id="119488"/>
</organismHost>
<dbReference type="Proteomes" id="UP000152407">
    <property type="component" value="Segment"/>
</dbReference>
<dbReference type="Proteomes" id="UP000693973">
    <property type="component" value="Segment"/>
</dbReference>
<evidence type="ECO:0000313" key="7">
    <source>
        <dbReference type="EMBL" id="AMM04421.1"/>
    </source>
</evidence>
<keyword evidence="2" id="KW-0479">Metal-binding</keyword>
<reference evidence="16 17" key="3">
    <citation type="submission" date="2020-03" db="EMBL/GenBank/DDBJ databases">
        <authorList>
            <person name="Kayansamruaj P."/>
        </authorList>
    </citation>
    <scope>NUCLEOTIDE SEQUENCE [LARGE SCALE GENOMIC DNA]</scope>
    <source>
        <strain evidence="10">KU1</strain>
        <strain evidence="11">KU2</strain>
    </source>
</reference>
<dbReference type="GO" id="GO:0061630">
    <property type="term" value="F:ubiquitin protein ligase activity"/>
    <property type="evidence" value="ECO:0007669"/>
    <property type="project" value="InterPro"/>
</dbReference>
<reference evidence="8" key="4">
    <citation type="submission" date="2020-11" db="EMBL/GenBank/DDBJ databases">
        <title>Complete Genome Sequences of Infectious Spleen and Kidney Necrosis Virus Isolated from Farmed Albino Rainbow Sharks Epalzeorhynchos frenatus in the United States.</title>
        <authorList>
            <person name="Koda S.A."/>
            <person name="Subramaniam K."/>
            <person name="Pouder D.B."/>
            <person name="Yanong R.P."/>
            <person name="Frasca S. Jr"/>
            <person name="Popov V.L."/>
            <person name="Waltzek T.B."/>
        </authorList>
    </citation>
    <scope>NUCLEOTIDE SEQUENCE</scope>
    <source>
        <strain evidence="8">EFIV-2018</strain>
        <strain evidence="9">EFIV-2019</strain>
    </source>
</reference>
<dbReference type="Proteomes" id="UP000596428">
    <property type="component" value="Segment"/>
</dbReference>
<dbReference type="EMBL" id="MT128666">
    <property type="protein sequence ID" value="QQZ00467.1"/>
    <property type="molecule type" value="Genomic_DNA"/>
</dbReference>
<dbReference type="Proteomes" id="UP000693957">
    <property type="component" value="Segment"/>
</dbReference>
<dbReference type="EMBL" id="MT128667">
    <property type="protein sequence ID" value="QQZ00684.1"/>
    <property type="molecule type" value="Genomic_DNA"/>
</dbReference>
<dbReference type="InterPro" id="IPR001841">
    <property type="entry name" value="Znf_RING"/>
</dbReference>
<evidence type="ECO:0000313" key="16">
    <source>
        <dbReference type="Proteomes" id="UP000596309"/>
    </source>
</evidence>
<dbReference type="SUPFAM" id="SSF57850">
    <property type="entry name" value="RING/U-box"/>
    <property type="match status" value="1"/>
</dbReference>
<dbReference type="EMBL" id="MW273353">
    <property type="protein sequence ID" value="QPO16261.1"/>
    <property type="molecule type" value="Genomic_DNA"/>
</dbReference>
<reference evidence="7" key="1">
    <citation type="submission" date="2015-09" db="EMBL/GenBank/DDBJ databases">
        <authorList>
            <person name="Jackson K.R."/>
            <person name="Lunt B.L."/>
            <person name="Fisher J.N.B."/>
            <person name="Gardner A.V."/>
            <person name="Bailey M.E."/>
            <person name="Deus L.M."/>
            <person name="Earl A.S."/>
            <person name="Gibby P.D."/>
            <person name="Hartmann K.A."/>
            <person name="Liu J.E."/>
            <person name="Manci A.M."/>
            <person name="Nielsen D.A."/>
            <person name="Solomon M.B."/>
            <person name="Breakwell D.P."/>
            <person name="Burnett S.H."/>
            <person name="Grose J.H."/>
        </authorList>
    </citation>
    <scope>NUCLEOTIDE SEQUENCE [LARGE SCALE GENOMIC DNA]</scope>
    <source>
        <strain evidence="7">RSIV-Ku</strain>
    </source>
</reference>
<keyword evidence="3 5" id="KW-0863">Zinc-finger</keyword>
<evidence type="ECO:0000256" key="2">
    <source>
        <dbReference type="ARBA" id="ARBA00022723"/>
    </source>
</evidence>
<reference evidence="14" key="2">
    <citation type="submission" date="2015-09" db="EMBL/GenBank/DDBJ databases">
        <authorList>
            <person name="Wen C.-M."/>
            <person name="Hong J.-R."/>
        </authorList>
    </citation>
    <scope>NUCLEOTIDE SEQUENCE [LARGE SCALE GENOMIC DNA]</scope>
</reference>
<gene>
    <name evidence="12" type="primary">14</name>
    <name evidence="8" type="synonym">ORF13</name>
    <name evidence="10" type="ORF">IJGMMPBP_00014</name>
    <name evidence="11" type="ORF">NIDBEMMG_00109</name>
</gene>
<reference evidence="15" key="5">
    <citation type="submission" date="2020-11" db="EMBL/GenBank/DDBJ databases">
        <title>Complete Genome Sequences of Infectious Spleen and Kidney Necrosis Virus Isolated from Farmed Albino Rainbow Sharks Epalzeorhynchos frenatus in the United States.</title>
        <authorList>
            <person name="Koda S.A."/>
            <person name="Subramaniam K."/>
            <person name="Pouder D.B."/>
            <person name="Yanong R.P."/>
            <person name="Frasca S.Jr."/>
            <person name="Popov V.L."/>
            <person name="Waltzek T.B."/>
        </authorList>
    </citation>
    <scope>NUCLEOTIDE SEQUENCE [LARGE SCALE GENOMIC DNA]</scope>
</reference>
<organismHost>
    <name type="scientific">Synchiropus splendidus</name>
    <name type="common">Mandarinfish</name>
    <name type="synonym">Callionymus splendidus</name>
    <dbReference type="NCBI Taxonomy" id="270530"/>
</organismHost>
<dbReference type="InterPro" id="IPR013083">
    <property type="entry name" value="Znf_RING/FYVE/PHD"/>
</dbReference>
<dbReference type="PROSITE" id="PS50089">
    <property type="entry name" value="ZF_RING_2"/>
    <property type="match status" value="1"/>
</dbReference>
<name>A0A140G0I8_ISKNV</name>
<evidence type="ECO:0000313" key="12">
    <source>
        <dbReference type="EMBL" id="QXE50707.1"/>
    </source>
</evidence>
<dbReference type="EMBL" id="MW557381">
    <property type="protein sequence ID" value="QXE50829.1"/>
    <property type="molecule type" value="Genomic_DNA"/>
</dbReference>
<dbReference type="Pfam" id="PF13639">
    <property type="entry name" value="zf-RING_2"/>
    <property type="match status" value="1"/>
</dbReference>
<protein>
    <submittedName>
        <fullName evidence="8 12">RING-finger-containing E3 ubiquitin ligase</fullName>
    </submittedName>
    <submittedName>
        <fullName evidence="7">RING-finger-containing ubiquitin ligase</fullName>
    </submittedName>
</protein>
<keyword evidence="7" id="KW-0436">Ligase</keyword>
<dbReference type="SMART" id="SM00184">
    <property type="entry name" value="RING"/>
    <property type="match status" value="1"/>
</dbReference>
<evidence type="ECO:0000256" key="5">
    <source>
        <dbReference type="PROSITE-ProRule" id="PRU00175"/>
    </source>
</evidence>
<evidence type="ECO:0000313" key="10">
    <source>
        <dbReference type="EMBL" id="QQZ00467.1"/>
    </source>
</evidence>